<name>A0A927PLV6_9ACTN</name>
<evidence type="ECO:0000313" key="3">
    <source>
        <dbReference type="EMBL" id="MBD8506179.1"/>
    </source>
</evidence>
<accession>A0A927PLV6</accession>
<keyword evidence="2" id="KW-1133">Transmembrane helix</keyword>
<dbReference type="RefSeq" id="WP_192038640.1">
    <property type="nucleotide sequence ID" value="NZ_JACYWE010000003.1"/>
</dbReference>
<feature type="compositionally biased region" description="Low complexity" evidence="1">
    <location>
        <begin position="9"/>
        <end position="22"/>
    </location>
</feature>
<feature type="region of interest" description="Disordered" evidence="1">
    <location>
        <begin position="1"/>
        <end position="35"/>
    </location>
</feature>
<protein>
    <submittedName>
        <fullName evidence="3">Septum formation initiator family protein</fullName>
    </submittedName>
</protein>
<evidence type="ECO:0000313" key="4">
    <source>
        <dbReference type="Proteomes" id="UP000642993"/>
    </source>
</evidence>
<proteinExistence type="predicted"/>
<feature type="transmembrane region" description="Helical" evidence="2">
    <location>
        <begin position="45"/>
        <end position="66"/>
    </location>
</feature>
<dbReference type="Proteomes" id="UP000642993">
    <property type="component" value="Unassembled WGS sequence"/>
</dbReference>
<reference evidence="3" key="1">
    <citation type="submission" date="2020-09" db="EMBL/GenBank/DDBJ databases">
        <title>Hoyosella lacisalsi sp. nov., a halotolerant actinobacterium isolated from soil of Lake Gudzhirganskoe.</title>
        <authorList>
            <person name="Yang Q."/>
            <person name="Guo P.Y."/>
            <person name="Liu S.W."/>
            <person name="Li F.N."/>
            <person name="Sun C.H."/>
        </authorList>
    </citation>
    <scope>NUCLEOTIDE SEQUENCE</scope>
    <source>
        <strain evidence="3">G463</strain>
    </source>
</reference>
<dbReference type="Pfam" id="PF04977">
    <property type="entry name" value="DivIC"/>
    <property type="match status" value="1"/>
</dbReference>
<dbReference type="EMBL" id="JACYWE010000003">
    <property type="protein sequence ID" value="MBD8506179.1"/>
    <property type="molecule type" value="Genomic_DNA"/>
</dbReference>
<keyword evidence="2" id="KW-0812">Transmembrane</keyword>
<gene>
    <name evidence="3" type="ORF">HT102_06755</name>
</gene>
<evidence type="ECO:0000256" key="1">
    <source>
        <dbReference type="SAM" id="MobiDB-lite"/>
    </source>
</evidence>
<comment type="caution">
    <text evidence="3">The sequence shown here is derived from an EMBL/GenBank/DDBJ whole genome shotgun (WGS) entry which is preliminary data.</text>
</comment>
<dbReference type="InterPro" id="IPR007060">
    <property type="entry name" value="FtsL/DivIC"/>
</dbReference>
<keyword evidence="2" id="KW-0472">Membrane</keyword>
<sequence>MHGPDSRARGTQAAAQRAAARTSSKRGSITSKAAPRTGWSTRQTFILALVVGALVLTFVMPLRTYFSQWSEARQIVAEQEHLRAEVAALRAEQELQDDPAYIKEQARERLRYVFPGETPYRVQFFDEQNQDGTGDQLLPGSRDPWYTQLWREMSVQRDEGPQREMNMPIAPIEQAPAE</sequence>
<dbReference type="AlphaFoldDB" id="A0A927PLV6"/>
<keyword evidence="4" id="KW-1185">Reference proteome</keyword>
<organism evidence="3 4">
    <name type="scientific">Lolliginicoccus lacisalsi</name>
    <dbReference type="NCBI Taxonomy" id="2742202"/>
    <lineage>
        <taxon>Bacteria</taxon>
        <taxon>Bacillati</taxon>
        <taxon>Actinomycetota</taxon>
        <taxon>Actinomycetes</taxon>
        <taxon>Mycobacteriales</taxon>
        <taxon>Hoyosellaceae</taxon>
        <taxon>Lolliginicoccus</taxon>
    </lineage>
</organism>
<evidence type="ECO:0000256" key="2">
    <source>
        <dbReference type="SAM" id="Phobius"/>
    </source>
</evidence>
<feature type="region of interest" description="Disordered" evidence="1">
    <location>
        <begin position="157"/>
        <end position="178"/>
    </location>
</feature>